<dbReference type="EMBL" id="BMXE01000008">
    <property type="protein sequence ID" value="GHB44585.1"/>
    <property type="molecule type" value="Genomic_DNA"/>
</dbReference>
<keyword evidence="1" id="KW-0812">Transmembrane</keyword>
<evidence type="ECO:0000259" key="2">
    <source>
        <dbReference type="Pfam" id="PF00561"/>
    </source>
</evidence>
<sequence length="293" mass="33176">MTMEQRNVAMSESDQRVEKITIPSDDTELTGNVYWPSGAPKSSVIIHGATGVPQMFYAKFARWVADQGHLCLTYDYRDFGASRRKSARESAATMSDWGLYDQQAAFDALLQLADTPKTHVIGHSLGGFMLPFHDNLDKVDKVTTVASGLVYWRDHRLPYVIQVILFWFLAIPFITRFKGYLPGKAIGLEDMPAGVYWQWRKWCTSRNFFEADIGTVLPPMNPNTYKGPIKIIGFTDDDTAPKISLDRLEGLYKDAQVTRRMIDPREYDLKDVGHLQAFASQNAAVWPEILDSP</sequence>
<keyword evidence="1" id="KW-0472">Membrane</keyword>
<dbReference type="Gene3D" id="3.40.50.1820">
    <property type="entry name" value="alpha/beta hydrolase"/>
    <property type="match status" value="1"/>
</dbReference>
<dbReference type="RefSeq" id="WP_189438335.1">
    <property type="nucleotide sequence ID" value="NZ_BMXE01000008.1"/>
</dbReference>
<organism evidence="3 4">
    <name type="scientific">Pseudovibrio japonicus</name>
    <dbReference type="NCBI Taxonomy" id="366534"/>
    <lineage>
        <taxon>Bacteria</taxon>
        <taxon>Pseudomonadati</taxon>
        <taxon>Pseudomonadota</taxon>
        <taxon>Alphaproteobacteria</taxon>
        <taxon>Hyphomicrobiales</taxon>
        <taxon>Stappiaceae</taxon>
        <taxon>Pseudovibrio</taxon>
    </lineage>
</organism>
<keyword evidence="1" id="KW-1133">Transmembrane helix</keyword>
<protein>
    <submittedName>
        <fullName evidence="3">Alpha/beta hydrolase</fullName>
    </submittedName>
</protein>
<evidence type="ECO:0000313" key="4">
    <source>
        <dbReference type="Proteomes" id="UP000637980"/>
    </source>
</evidence>
<dbReference type="InterPro" id="IPR029058">
    <property type="entry name" value="AB_hydrolase_fold"/>
</dbReference>
<dbReference type="PIRSF" id="PIRSF037442">
    <property type="entry name" value="UCP037442_abhydr"/>
    <property type="match status" value="1"/>
</dbReference>
<accession>A0ABQ3EL14</accession>
<name>A0ABQ3EL14_9HYPH</name>
<dbReference type="InterPro" id="IPR000073">
    <property type="entry name" value="AB_hydrolase_1"/>
</dbReference>
<dbReference type="SUPFAM" id="SSF53474">
    <property type="entry name" value="alpha/beta-Hydrolases"/>
    <property type="match status" value="1"/>
</dbReference>
<proteinExistence type="predicted"/>
<gene>
    <name evidence="3" type="ORF">GCM10007094_37400</name>
</gene>
<evidence type="ECO:0000256" key="1">
    <source>
        <dbReference type="SAM" id="Phobius"/>
    </source>
</evidence>
<reference evidence="4" key="1">
    <citation type="journal article" date="2019" name="Int. J. Syst. Evol. Microbiol.">
        <title>The Global Catalogue of Microorganisms (GCM) 10K type strain sequencing project: providing services to taxonomists for standard genome sequencing and annotation.</title>
        <authorList>
            <consortium name="The Broad Institute Genomics Platform"/>
            <consortium name="The Broad Institute Genome Sequencing Center for Infectious Disease"/>
            <person name="Wu L."/>
            <person name="Ma J."/>
        </authorList>
    </citation>
    <scope>NUCLEOTIDE SEQUENCE [LARGE SCALE GENOMIC DNA]</scope>
    <source>
        <strain evidence="4">KCTC 12861</strain>
    </source>
</reference>
<dbReference type="Pfam" id="PF00561">
    <property type="entry name" value="Abhydrolase_1"/>
    <property type="match status" value="1"/>
</dbReference>
<feature type="domain" description="AB hydrolase-1" evidence="2">
    <location>
        <begin position="44"/>
        <end position="129"/>
    </location>
</feature>
<dbReference type="Proteomes" id="UP000637980">
    <property type="component" value="Unassembled WGS sequence"/>
</dbReference>
<keyword evidence="4" id="KW-1185">Reference proteome</keyword>
<dbReference type="InterPro" id="IPR017208">
    <property type="entry name" value="UCP037442_abhydr"/>
</dbReference>
<keyword evidence="3" id="KW-0378">Hydrolase</keyword>
<dbReference type="GO" id="GO:0016787">
    <property type="term" value="F:hydrolase activity"/>
    <property type="evidence" value="ECO:0007669"/>
    <property type="project" value="UniProtKB-KW"/>
</dbReference>
<comment type="caution">
    <text evidence="3">The sequence shown here is derived from an EMBL/GenBank/DDBJ whole genome shotgun (WGS) entry which is preliminary data.</text>
</comment>
<evidence type="ECO:0000313" key="3">
    <source>
        <dbReference type="EMBL" id="GHB44585.1"/>
    </source>
</evidence>
<feature type="transmembrane region" description="Helical" evidence="1">
    <location>
        <begin position="157"/>
        <end position="175"/>
    </location>
</feature>